<organism evidence="7 8">
    <name type="scientific">Corynebacterium nasicanis</name>
    <dbReference type="NCBI Taxonomy" id="1448267"/>
    <lineage>
        <taxon>Bacteria</taxon>
        <taxon>Bacillati</taxon>
        <taxon>Actinomycetota</taxon>
        <taxon>Actinomycetes</taxon>
        <taxon>Mycobacteriales</taxon>
        <taxon>Corynebacteriaceae</taxon>
        <taxon>Corynebacterium</taxon>
    </lineage>
</organism>
<keyword evidence="4" id="KW-0560">Oxidoreductase</keyword>
<keyword evidence="3 7" id="KW-0223">Dioxygenase</keyword>
<dbReference type="RefSeq" id="WP_377002252.1">
    <property type="nucleotide sequence ID" value="NZ_JBHSQE010000009.1"/>
</dbReference>
<comment type="cofactor">
    <cofactor evidence="1">
        <name>Fe(2+)</name>
        <dbReference type="ChEBI" id="CHEBI:29033"/>
    </cofactor>
</comment>
<evidence type="ECO:0000256" key="1">
    <source>
        <dbReference type="ARBA" id="ARBA00001954"/>
    </source>
</evidence>
<evidence type="ECO:0000259" key="6">
    <source>
        <dbReference type="PROSITE" id="PS51471"/>
    </source>
</evidence>
<proteinExistence type="predicted"/>
<comment type="caution">
    <text evidence="7">The sequence shown here is derived from an EMBL/GenBank/DDBJ whole genome shotgun (WGS) entry which is preliminary data.</text>
</comment>
<keyword evidence="5" id="KW-0408">Iron</keyword>
<keyword evidence="2" id="KW-0479">Metal-binding</keyword>
<protein>
    <submittedName>
        <fullName evidence="7">Alpha-ketoglutarate-dependent dioxygenase AlkB family protein</fullName>
    </submittedName>
</protein>
<gene>
    <name evidence="7" type="ORF">ACFPUZ_09780</name>
</gene>
<dbReference type="PANTHER" id="PTHR16557:SF2">
    <property type="entry name" value="NUCLEIC ACID DIOXYGENASE ALKBH1"/>
    <property type="match status" value="1"/>
</dbReference>
<dbReference type="InterPro" id="IPR005123">
    <property type="entry name" value="Oxoglu/Fe-dep_dioxygenase_dom"/>
</dbReference>
<sequence length="230" mass="24421">MLFDAPFPRPATRIRDGVAHVPGFLDLSAQAELVAQSRAIARSVAGTPVAMARPVVGSGQMSVYTLSLGRFWAANPYRYVRAVDGADAAPIPPAWTGLAQRALLAAAEVAEELAPWADGSFRAEATLVNYYRPEATMGLHVDANEAADAPVISLSIGDEALFRIGHTEGRTHPWNDVTLMSGDLIVFGGPARRAYHGVPAVRPGTAPAGCGLGEGRLNITIRQVERTEVR</sequence>
<dbReference type="EMBL" id="JBHSQE010000009">
    <property type="protein sequence ID" value="MFC6147095.1"/>
    <property type="molecule type" value="Genomic_DNA"/>
</dbReference>
<dbReference type="InterPro" id="IPR027450">
    <property type="entry name" value="AlkB-like"/>
</dbReference>
<dbReference type="InterPro" id="IPR004574">
    <property type="entry name" value="Alkb"/>
</dbReference>
<evidence type="ECO:0000256" key="4">
    <source>
        <dbReference type="ARBA" id="ARBA00023002"/>
    </source>
</evidence>
<name>A0ABW1QFX2_9CORY</name>
<dbReference type="InterPro" id="IPR037151">
    <property type="entry name" value="AlkB-like_sf"/>
</dbReference>
<evidence type="ECO:0000313" key="7">
    <source>
        <dbReference type="EMBL" id="MFC6147095.1"/>
    </source>
</evidence>
<dbReference type="Pfam" id="PF13532">
    <property type="entry name" value="2OG-FeII_Oxy_2"/>
    <property type="match status" value="1"/>
</dbReference>
<dbReference type="PANTHER" id="PTHR16557">
    <property type="entry name" value="ALKYLATED DNA REPAIR PROTEIN ALKB-RELATED"/>
    <property type="match status" value="1"/>
</dbReference>
<evidence type="ECO:0000256" key="5">
    <source>
        <dbReference type="ARBA" id="ARBA00023004"/>
    </source>
</evidence>
<reference evidence="8" key="1">
    <citation type="journal article" date="2019" name="Int. J. Syst. Evol. Microbiol.">
        <title>The Global Catalogue of Microorganisms (GCM) 10K type strain sequencing project: providing services to taxonomists for standard genome sequencing and annotation.</title>
        <authorList>
            <consortium name="The Broad Institute Genomics Platform"/>
            <consortium name="The Broad Institute Genome Sequencing Center for Infectious Disease"/>
            <person name="Wu L."/>
            <person name="Ma J."/>
        </authorList>
    </citation>
    <scope>NUCLEOTIDE SEQUENCE [LARGE SCALE GENOMIC DNA]</scope>
    <source>
        <strain evidence="8">CCUG 51943</strain>
    </source>
</reference>
<feature type="domain" description="Fe2OG dioxygenase" evidence="6">
    <location>
        <begin position="122"/>
        <end position="225"/>
    </location>
</feature>
<dbReference type="GO" id="GO:0051213">
    <property type="term" value="F:dioxygenase activity"/>
    <property type="evidence" value="ECO:0007669"/>
    <property type="project" value="UniProtKB-KW"/>
</dbReference>
<dbReference type="SUPFAM" id="SSF51197">
    <property type="entry name" value="Clavaminate synthase-like"/>
    <property type="match status" value="1"/>
</dbReference>
<dbReference type="Gene3D" id="2.60.120.590">
    <property type="entry name" value="Alpha-ketoglutarate-dependent dioxygenase AlkB-like"/>
    <property type="match status" value="1"/>
</dbReference>
<keyword evidence="8" id="KW-1185">Reference proteome</keyword>
<dbReference type="Proteomes" id="UP001596244">
    <property type="component" value="Unassembled WGS sequence"/>
</dbReference>
<evidence type="ECO:0000313" key="8">
    <source>
        <dbReference type="Proteomes" id="UP001596244"/>
    </source>
</evidence>
<evidence type="ECO:0000256" key="2">
    <source>
        <dbReference type="ARBA" id="ARBA00022723"/>
    </source>
</evidence>
<evidence type="ECO:0000256" key="3">
    <source>
        <dbReference type="ARBA" id="ARBA00022964"/>
    </source>
</evidence>
<accession>A0ABW1QFX2</accession>
<dbReference type="PROSITE" id="PS51471">
    <property type="entry name" value="FE2OG_OXY"/>
    <property type="match status" value="1"/>
</dbReference>